<sequence length="125" mass="15229">MKKKKTIIIKDPRLRRVRNNFRILLIKWKSKQWNQLNDAYTKIQFDKNHYVRKLSVKERQRVKSLRGQMNRLDWIVNHSICKCTVCSASDKDMTYNPAQERWFCVDCYQQLQQDYKGKEESVLFP</sequence>
<gene>
    <name evidence="1" type="ORF">LCGC14_1141360</name>
</gene>
<dbReference type="AlphaFoldDB" id="A0A0F9Q3X2"/>
<protein>
    <submittedName>
        <fullName evidence="1">Uncharacterized protein</fullName>
    </submittedName>
</protein>
<accession>A0A0F9Q3X2</accession>
<evidence type="ECO:0000313" key="1">
    <source>
        <dbReference type="EMBL" id="KKN00083.1"/>
    </source>
</evidence>
<dbReference type="EMBL" id="LAZR01005418">
    <property type="protein sequence ID" value="KKN00083.1"/>
    <property type="molecule type" value="Genomic_DNA"/>
</dbReference>
<name>A0A0F9Q3X2_9ZZZZ</name>
<proteinExistence type="predicted"/>
<reference evidence="1" key="1">
    <citation type="journal article" date="2015" name="Nature">
        <title>Complex archaea that bridge the gap between prokaryotes and eukaryotes.</title>
        <authorList>
            <person name="Spang A."/>
            <person name="Saw J.H."/>
            <person name="Jorgensen S.L."/>
            <person name="Zaremba-Niedzwiedzka K."/>
            <person name="Martijn J."/>
            <person name="Lind A.E."/>
            <person name="van Eijk R."/>
            <person name="Schleper C."/>
            <person name="Guy L."/>
            <person name="Ettema T.J."/>
        </authorList>
    </citation>
    <scope>NUCLEOTIDE SEQUENCE</scope>
</reference>
<comment type="caution">
    <text evidence="1">The sequence shown here is derived from an EMBL/GenBank/DDBJ whole genome shotgun (WGS) entry which is preliminary data.</text>
</comment>
<organism evidence="1">
    <name type="scientific">marine sediment metagenome</name>
    <dbReference type="NCBI Taxonomy" id="412755"/>
    <lineage>
        <taxon>unclassified sequences</taxon>
        <taxon>metagenomes</taxon>
        <taxon>ecological metagenomes</taxon>
    </lineage>
</organism>